<feature type="transmembrane region" description="Helical" evidence="1">
    <location>
        <begin position="129"/>
        <end position="150"/>
    </location>
</feature>
<dbReference type="Pfam" id="PF01757">
    <property type="entry name" value="Acyl_transf_3"/>
    <property type="match status" value="1"/>
</dbReference>
<proteinExistence type="predicted"/>
<feature type="transmembrane region" description="Helical" evidence="1">
    <location>
        <begin position="78"/>
        <end position="95"/>
    </location>
</feature>
<feature type="transmembrane region" description="Helical" evidence="1">
    <location>
        <begin position="199"/>
        <end position="217"/>
    </location>
</feature>
<name>A0ABS5VVJ0_9BACT</name>
<feature type="transmembrane region" description="Helical" evidence="1">
    <location>
        <begin position="162"/>
        <end position="179"/>
    </location>
</feature>
<organism evidence="3 4">
    <name type="scientific">Chryseosolibacter indicus</name>
    <dbReference type="NCBI Taxonomy" id="2782351"/>
    <lineage>
        <taxon>Bacteria</taxon>
        <taxon>Pseudomonadati</taxon>
        <taxon>Bacteroidota</taxon>
        <taxon>Cytophagia</taxon>
        <taxon>Cytophagales</taxon>
        <taxon>Chryseotaleaceae</taxon>
        <taxon>Chryseosolibacter</taxon>
    </lineage>
</organism>
<keyword evidence="4" id="KW-1185">Reference proteome</keyword>
<dbReference type="EMBL" id="JAHESD010000041">
    <property type="protein sequence ID" value="MBT1704894.1"/>
    <property type="molecule type" value="Genomic_DNA"/>
</dbReference>
<keyword evidence="1" id="KW-0472">Membrane</keyword>
<evidence type="ECO:0000313" key="4">
    <source>
        <dbReference type="Proteomes" id="UP000772618"/>
    </source>
</evidence>
<sequence length="231" mass="27253">MVPLLLRQNIPIWIQDGNFSHLWSLAVEEQFYLFWPLVFTKNLKQPSVLKRYLLFSLCISLIIRIVSEEYKILKELHLITNSDFLIVGCYLGIVYNGESERLKYATFQRILFWIALYIIWFILRYKIPFLNSFLITAAAIIIGFLINTYIRYRSGLDYRLLNNKYVVFVGASSFSIYLWQQIFLSPSVSSRSELVRTLFPYNIIISMVTGIISYLSLEKFLLYLKNKFSSI</sequence>
<reference evidence="3 4" key="1">
    <citation type="submission" date="2021-05" db="EMBL/GenBank/DDBJ databases">
        <title>A Polyphasic approach of four new species of the genus Ohtaekwangia: Ohtaekwangia histidinii sp. nov., Ohtaekwangia cretensis sp. nov., Ohtaekwangia indiensis sp. nov., Ohtaekwangia reichenbachii sp. nov. from diverse environment.</title>
        <authorList>
            <person name="Octaviana S."/>
        </authorList>
    </citation>
    <scope>NUCLEOTIDE SEQUENCE [LARGE SCALE GENOMIC DNA]</scope>
    <source>
        <strain evidence="3 4">PWU20</strain>
    </source>
</reference>
<accession>A0ABS5VVJ0</accession>
<evidence type="ECO:0000313" key="3">
    <source>
        <dbReference type="EMBL" id="MBT1704894.1"/>
    </source>
</evidence>
<keyword evidence="3" id="KW-0808">Transferase</keyword>
<keyword evidence="1" id="KW-1133">Transmembrane helix</keyword>
<comment type="caution">
    <text evidence="3">The sequence shown here is derived from an EMBL/GenBank/DDBJ whole genome shotgun (WGS) entry which is preliminary data.</text>
</comment>
<dbReference type="RefSeq" id="WP_367397500.1">
    <property type="nucleotide sequence ID" value="NZ_JAHESD010000041.1"/>
</dbReference>
<dbReference type="InterPro" id="IPR002656">
    <property type="entry name" value="Acyl_transf_3_dom"/>
</dbReference>
<dbReference type="Proteomes" id="UP000772618">
    <property type="component" value="Unassembled WGS sequence"/>
</dbReference>
<keyword evidence="1" id="KW-0812">Transmembrane</keyword>
<evidence type="ECO:0000256" key="1">
    <source>
        <dbReference type="SAM" id="Phobius"/>
    </source>
</evidence>
<feature type="transmembrane region" description="Helical" evidence="1">
    <location>
        <begin position="49"/>
        <end position="66"/>
    </location>
</feature>
<feature type="domain" description="Acyltransferase 3" evidence="2">
    <location>
        <begin position="16"/>
        <end position="194"/>
    </location>
</feature>
<dbReference type="GO" id="GO:0016746">
    <property type="term" value="F:acyltransferase activity"/>
    <property type="evidence" value="ECO:0007669"/>
    <property type="project" value="UniProtKB-KW"/>
</dbReference>
<evidence type="ECO:0000259" key="2">
    <source>
        <dbReference type="Pfam" id="PF01757"/>
    </source>
</evidence>
<feature type="transmembrane region" description="Helical" evidence="1">
    <location>
        <begin position="107"/>
        <end position="123"/>
    </location>
</feature>
<gene>
    <name evidence="3" type="ORF">KK060_16495</name>
</gene>
<protein>
    <submittedName>
        <fullName evidence="3">Acyltransferase family protein</fullName>
    </submittedName>
</protein>
<keyword evidence="3" id="KW-0012">Acyltransferase</keyword>